<dbReference type="SMART" id="SM00903">
    <property type="entry name" value="Flavin_Reduct"/>
    <property type="match status" value="1"/>
</dbReference>
<evidence type="ECO:0000256" key="1">
    <source>
        <dbReference type="SAM" id="MobiDB-lite"/>
    </source>
</evidence>
<name>A0ABP6ST60_9ACTN</name>
<feature type="region of interest" description="Disordered" evidence="1">
    <location>
        <begin position="150"/>
        <end position="175"/>
    </location>
</feature>
<dbReference type="EMBL" id="BAAAYN010000006">
    <property type="protein sequence ID" value="GAA3383922.1"/>
    <property type="molecule type" value="Genomic_DNA"/>
</dbReference>
<comment type="caution">
    <text evidence="3">The sequence shown here is derived from an EMBL/GenBank/DDBJ whole genome shotgun (WGS) entry which is preliminary data.</text>
</comment>
<gene>
    <name evidence="3" type="ORF">GCM10020369_11690</name>
</gene>
<keyword evidence="4" id="KW-1185">Reference proteome</keyword>
<accession>A0ABP6ST60</accession>
<evidence type="ECO:0000259" key="2">
    <source>
        <dbReference type="SMART" id="SM00903"/>
    </source>
</evidence>
<dbReference type="Gene3D" id="2.30.110.10">
    <property type="entry name" value="Electron Transport, Fmn-binding Protein, Chain A"/>
    <property type="match status" value="1"/>
</dbReference>
<evidence type="ECO:0000313" key="4">
    <source>
        <dbReference type="Proteomes" id="UP001501676"/>
    </source>
</evidence>
<evidence type="ECO:0000313" key="3">
    <source>
        <dbReference type="EMBL" id="GAA3383922.1"/>
    </source>
</evidence>
<feature type="compositionally biased region" description="Basic and acidic residues" evidence="1">
    <location>
        <begin position="161"/>
        <end position="175"/>
    </location>
</feature>
<proteinExistence type="predicted"/>
<feature type="domain" description="Flavin reductase like" evidence="2">
    <location>
        <begin position="10"/>
        <end position="157"/>
    </location>
</feature>
<reference evidence="4" key="1">
    <citation type="journal article" date="2019" name="Int. J. Syst. Evol. Microbiol.">
        <title>The Global Catalogue of Microorganisms (GCM) 10K type strain sequencing project: providing services to taxonomists for standard genome sequencing and annotation.</title>
        <authorList>
            <consortium name="The Broad Institute Genomics Platform"/>
            <consortium name="The Broad Institute Genome Sequencing Center for Infectious Disease"/>
            <person name="Wu L."/>
            <person name="Ma J."/>
        </authorList>
    </citation>
    <scope>NUCLEOTIDE SEQUENCE [LARGE SCALE GENOMIC DNA]</scope>
    <source>
        <strain evidence="4">JCM 9458</strain>
    </source>
</reference>
<dbReference type="Pfam" id="PF01613">
    <property type="entry name" value="Flavin_Reduct"/>
    <property type="match status" value="1"/>
</dbReference>
<dbReference type="Proteomes" id="UP001501676">
    <property type="component" value="Unassembled WGS sequence"/>
</dbReference>
<dbReference type="InterPro" id="IPR012349">
    <property type="entry name" value="Split_barrel_FMN-bd"/>
</dbReference>
<protein>
    <submittedName>
        <fullName evidence="3">Flavin reductase family protein</fullName>
    </submittedName>
</protein>
<dbReference type="SUPFAM" id="SSF50475">
    <property type="entry name" value="FMN-binding split barrel"/>
    <property type="match status" value="1"/>
</dbReference>
<dbReference type="InterPro" id="IPR002563">
    <property type="entry name" value="Flavin_Rdtase-like_dom"/>
</dbReference>
<organism evidence="3 4">
    <name type="scientific">Cryptosporangium minutisporangium</name>
    <dbReference type="NCBI Taxonomy" id="113569"/>
    <lineage>
        <taxon>Bacteria</taxon>
        <taxon>Bacillati</taxon>
        <taxon>Actinomycetota</taxon>
        <taxon>Actinomycetes</taxon>
        <taxon>Cryptosporangiales</taxon>
        <taxon>Cryptosporangiaceae</taxon>
        <taxon>Cryptosporangium</taxon>
    </lineage>
</organism>
<dbReference type="RefSeq" id="WP_345726922.1">
    <property type="nucleotide sequence ID" value="NZ_BAAAYN010000006.1"/>
</dbReference>
<sequence>MTDDAFGGLVAALDPPLIVVTTAVGDEQAGCLVGFHAQSSITPERYCVWLSKANHTYRVALRADHLALHFLAEEDLPIAAHFGTLSGDTVDKFADLPTERGVGGVPLLAGWPNWLVVRRSALLDEGGDHVCLPAEAVAARHDKPFTPLRLSQAGHLQPGHGNEERHDPPTERAAR</sequence>